<organism evidence="1">
    <name type="scientific">Tanacetum cinerariifolium</name>
    <name type="common">Dalmatian daisy</name>
    <name type="synonym">Chrysanthemum cinerariifolium</name>
    <dbReference type="NCBI Taxonomy" id="118510"/>
    <lineage>
        <taxon>Eukaryota</taxon>
        <taxon>Viridiplantae</taxon>
        <taxon>Streptophyta</taxon>
        <taxon>Embryophyta</taxon>
        <taxon>Tracheophyta</taxon>
        <taxon>Spermatophyta</taxon>
        <taxon>Magnoliopsida</taxon>
        <taxon>eudicotyledons</taxon>
        <taxon>Gunneridae</taxon>
        <taxon>Pentapetalae</taxon>
        <taxon>asterids</taxon>
        <taxon>campanulids</taxon>
        <taxon>Asterales</taxon>
        <taxon>Asteraceae</taxon>
        <taxon>Asteroideae</taxon>
        <taxon>Anthemideae</taxon>
        <taxon>Anthemidinae</taxon>
        <taxon>Tanacetum</taxon>
    </lineage>
</organism>
<dbReference type="GO" id="GO:0016787">
    <property type="term" value="F:hydrolase activity"/>
    <property type="evidence" value="ECO:0007669"/>
    <property type="project" value="UniProtKB-KW"/>
</dbReference>
<dbReference type="EMBL" id="BKCJ010001066">
    <property type="protein sequence ID" value="GEU38560.1"/>
    <property type="molecule type" value="Genomic_DNA"/>
</dbReference>
<accession>A0A6L2JP33</accession>
<sequence>MNEFLVIQIHNNLSSKSAETHKSLYSTLDEKYDGIAYDFPPELEFLLASESHTVVPLCSLDTFEEEYKVESEVFNLLKIDVHVFTYDTPLGMIFNEFSRLSSMEDDLFTYEQFEEYMEIKRRLEVDRVNTDLEFDPTNVEFAKWLASKFNNHNTMDRYKKNALWLYWIRGDDEEVLTSDKFSDLEEENLHKEWFDDHKLMGDDDDDIGNLDDYLTPKDAPYYVDEEEEGFKERMSKLLGIPYMKHQRSNLKSSRS</sequence>
<proteinExistence type="predicted"/>
<reference evidence="1" key="1">
    <citation type="journal article" date="2019" name="Sci. Rep.">
        <title>Draft genome of Tanacetum cinerariifolium, the natural source of mosquito coil.</title>
        <authorList>
            <person name="Yamashiro T."/>
            <person name="Shiraishi A."/>
            <person name="Satake H."/>
            <person name="Nakayama K."/>
        </authorList>
    </citation>
    <scope>NUCLEOTIDE SEQUENCE</scope>
</reference>
<keyword evidence="1" id="KW-0378">Hydrolase</keyword>
<protein>
    <submittedName>
        <fullName evidence="1">SGNH hydrolase-type esterase domain-containing protein</fullName>
    </submittedName>
</protein>
<dbReference type="AlphaFoldDB" id="A0A6L2JP33"/>
<gene>
    <name evidence="1" type="ORF">Tci_010538</name>
</gene>
<comment type="caution">
    <text evidence="1">The sequence shown here is derived from an EMBL/GenBank/DDBJ whole genome shotgun (WGS) entry which is preliminary data.</text>
</comment>
<name>A0A6L2JP33_TANCI</name>
<evidence type="ECO:0000313" key="1">
    <source>
        <dbReference type="EMBL" id="GEU38560.1"/>
    </source>
</evidence>